<comment type="subcellular location">
    <subcellularLocation>
        <location evidence="6">Cytoplasm</location>
    </subcellularLocation>
</comment>
<dbReference type="EC" id="6.3.4.19" evidence="6"/>
<evidence type="ECO:0000313" key="8">
    <source>
        <dbReference type="EMBL" id="OKL54180.1"/>
    </source>
</evidence>
<evidence type="ECO:0000259" key="7">
    <source>
        <dbReference type="Pfam" id="PF01171"/>
    </source>
</evidence>
<comment type="domain">
    <text evidence="6">The N-terminal region contains the highly conserved SGGXDS motif, predicted to be a P-loop motif involved in ATP binding.</text>
</comment>
<dbReference type="CDD" id="cd01992">
    <property type="entry name" value="TilS_N"/>
    <property type="match status" value="1"/>
</dbReference>
<comment type="function">
    <text evidence="6">Ligates lysine onto the cytidine present at position 34 of the AUA codon-specific tRNA(Ile) that contains the anticodon CAU, in an ATP-dependent manner. Cytidine is converted to lysidine, thus changing the amino acid specificity of the tRNA from methionine to isoleucine.</text>
</comment>
<dbReference type="SUPFAM" id="SSF82829">
    <property type="entry name" value="MesJ substrate recognition domain-like"/>
    <property type="match status" value="1"/>
</dbReference>
<proteinExistence type="inferred from homology"/>
<evidence type="ECO:0000256" key="4">
    <source>
        <dbReference type="ARBA" id="ARBA00022840"/>
    </source>
</evidence>
<dbReference type="EMBL" id="MQVR01000024">
    <property type="protein sequence ID" value="OKL54180.1"/>
    <property type="molecule type" value="Genomic_DNA"/>
</dbReference>
<dbReference type="RefSeq" id="WP_073716379.1">
    <property type="nucleotide sequence ID" value="NZ_MQVR01000024.1"/>
</dbReference>
<name>A0A1Q5Q3G9_9ACTO</name>
<dbReference type="NCBIfam" id="TIGR02432">
    <property type="entry name" value="lysidine_TilS_N"/>
    <property type="match status" value="1"/>
</dbReference>
<keyword evidence="4 6" id="KW-0067">ATP-binding</keyword>
<keyword evidence="1 6" id="KW-0436">Ligase</keyword>
<sequence>MAGPHPAVAAGRRAIRDLGIAPGARVLLAVSGGQDSLALAICTAFVAERDGLKARAVIIDHQLRPESASEATHAAALLDQIGLAAEIIAVEVPGGSAGRGHGGPEAAARGARRQALIAVAERFGASAILLGHTLDDQAETVLLSLARGSGAGALSGMAPRDGLWLRPFLGLRRSDTAAICAAAGLAPVLDPSNELDGPWRQQDGSPLRRIRVRHEVMPLLAEVLGDQVSVSLARTAQLARSDDDALSERATAAFERANVPNAPADQVWLTLAELVGLHSAIRSRIIHRALTRVMPAGEQVGQVHVQEVDRLVTLRAVHGPIYVPGGVIATKESGMLKVATPQGELRGRC</sequence>
<dbReference type="Proteomes" id="UP000185628">
    <property type="component" value="Unassembled WGS sequence"/>
</dbReference>
<dbReference type="SUPFAM" id="SSF52402">
    <property type="entry name" value="Adenine nucleotide alpha hydrolases-like"/>
    <property type="match status" value="1"/>
</dbReference>
<evidence type="ECO:0000256" key="5">
    <source>
        <dbReference type="ARBA" id="ARBA00048539"/>
    </source>
</evidence>
<evidence type="ECO:0000313" key="9">
    <source>
        <dbReference type="Proteomes" id="UP000185628"/>
    </source>
</evidence>
<dbReference type="InterPro" id="IPR011063">
    <property type="entry name" value="TilS/TtcA_N"/>
</dbReference>
<comment type="caution">
    <text evidence="8">The sequence shown here is derived from an EMBL/GenBank/DDBJ whole genome shotgun (WGS) entry which is preliminary data.</text>
</comment>
<dbReference type="Gene3D" id="3.40.50.620">
    <property type="entry name" value="HUPs"/>
    <property type="match status" value="1"/>
</dbReference>
<keyword evidence="9" id="KW-1185">Reference proteome</keyword>
<gene>
    <name evidence="6" type="primary">tilS</name>
    <name evidence="8" type="ORF">BSZ39_05525</name>
</gene>
<evidence type="ECO:0000256" key="6">
    <source>
        <dbReference type="HAMAP-Rule" id="MF_01161"/>
    </source>
</evidence>
<evidence type="ECO:0000256" key="1">
    <source>
        <dbReference type="ARBA" id="ARBA00022598"/>
    </source>
</evidence>
<dbReference type="Gene3D" id="1.20.59.20">
    <property type="match status" value="1"/>
</dbReference>
<evidence type="ECO:0000256" key="2">
    <source>
        <dbReference type="ARBA" id="ARBA00022694"/>
    </source>
</evidence>
<dbReference type="Pfam" id="PF01171">
    <property type="entry name" value="ATP_bind_3"/>
    <property type="match status" value="1"/>
</dbReference>
<protein>
    <recommendedName>
        <fullName evidence="6">tRNA(Ile)-lysidine synthase</fullName>
        <ecNumber evidence="6">6.3.4.19</ecNumber>
    </recommendedName>
    <alternativeName>
        <fullName evidence="6">tRNA(Ile)-2-lysyl-cytidine synthase</fullName>
    </alternativeName>
    <alternativeName>
        <fullName evidence="6">tRNA(Ile)-lysidine synthetase</fullName>
    </alternativeName>
</protein>
<dbReference type="GO" id="GO:0005737">
    <property type="term" value="C:cytoplasm"/>
    <property type="evidence" value="ECO:0007669"/>
    <property type="project" value="UniProtKB-SubCell"/>
</dbReference>
<comment type="catalytic activity">
    <reaction evidence="5 6">
        <text>cytidine(34) in tRNA(Ile2) + L-lysine + ATP = lysidine(34) in tRNA(Ile2) + AMP + diphosphate + H(+)</text>
        <dbReference type="Rhea" id="RHEA:43744"/>
        <dbReference type="Rhea" id="RHEA-COMP:10625"/>
        <dbReference type="Rhea" id="RHEA-COMP:10670"/>
        <dbReference type="ChEBI" id="CHEBI:15378"/>
        <dbReference type="ChEBI" id="CHEBI:30616"/>
        <dbReference type="ChEBI" id="CHEBI:32551"/>
        <dbReference type="ChEBI" id="CHEBI:33019"/>
        <dbReference type="ChEBI" id="CHEBI:82748"/>
        <dbReference type="ChEBI" id="CHEBI:83665"/>
        <dbReference type="ChEBI" id="CHEBI:456215"/>
        <dbReference type="EC" id="6.3.4.19"/>
    </reaction>
</comment>
<dbReference type="HAMAP" id="MF_01161">
    <property type="entry name" value="tRNA_Ile_lys_synt"/>
    <property type="match status" value="1"/>
</dbReference>
<comment type="similarity">
    <text evidence="6">Belongs to the tRNA(Ile)-lysidine synthase family.</text>
</comment>
<organism evidence="8 9">
    <name type="scientific">Bowdeniella nasicola</name>
    <dbReference type="NCBI Taxonomy" id="208480"/>
    <lineage>
        <taxon>Bacteria</taxon>
        <taxon>Bacillati</taxon>
        <taxon>Actinomycetota</taxon>
        <taxon>Actinomycetes</taxon>
        <taxon>Actinomycetales</taxon>
        <taxon>Actinomycetaceae</taxon>
        <taxon>Bowdeniella</taxon>
    </lineage>
</organism>
<reference evidence="9" key="1">
    <citation type="submission" date="2016-12" db="EMBL/GenBank/DDBJ databases">
        <authorList>
            <person name="Meng X."/>
        </authorList>
    </citation>
    <scope>NUCLEOTIDE SEQUENCE [LARGE SCALE GENOMIC DNA]</scope>
    <source>
        <strain evidence="9">DSM 19116</strain>
    </source>
</reference>
<dbReference type="GO" id="GO:0006400">
    <property type="term" value="P:tRNA modification"/>
    <property type="evidence" value="ECO:0007669"/>
    <property type="project" value="UniProtKB-UniRule"/>
</dbReference>
<dbReference type="PANTHER" id="PTHR43033:SF1">
    <property type="entry name" value="TRNA(ILE)-LYSIDINE SYNTHASE-RELATED"/>
    <property type="match status" value="1"/>
</dbReference>
<dbReference type="InterPro" id="IPR012795">
    <property type="entry name" value="tRNA_Ile_lys_synt_N"/>
</dbReference>
<accession>A0A1Q5Q3G9</accession>
<dbReference type="InterPro" id="IPR014729">
    <property type="entry name" value="Rossmann-like_a/b/a_fold"/>
</dbReference>
<dbReference type="AlphaFoldDB" id="A0A1Q5Q3G9"/>
<dbReference type="GO" id="GO:0032267">
    <property type="term" value="F:tRNA(Ile)-lysidine synthase activity"/>
    <property type="evidence" value="ECO:0007669"/>
    <property type="project" value="UniProtKB-EC"/>
</dbReference>
<feature type="binding site" evidence="6">
    <location>
        <begin position="31"/>
        <end position="36"/>
    </location>
    <ligand>
        <name>ATP</name>
        <dbReference type="ChEBI" id="CHEBI:30616"/>
    </ligand>
</feature>
<evidence type="ECO:0000256" key="3">
    <source>
        <dbReference type="ARBA" id="ARBA00022741"/>
    </source>
</evidence>
<feature type="domain" description="tRNA(Ile)-lysidine/2-thiocytidine synthase N-terminal" evidence="7">
    <location>
        <begin position="26"/>
        <end position="195"/>
    </location>
</feature>
<dbReference type="GO" id="GO:0005524">
    <property type="term" value="F:ATP binding"/>
    <property type="evidence" value="ECO:0007669"/>
    <property type="project" value="UniProtKB-UniRule"/>
</dbReference>
<dbReference type="InterPro" id="IPR012094">
    <property type="entry name" value="tRNA_Ile_lys_synt"/>
</dbReference>
<keyword evidence="2 6" id="KW-0819">tRNA processing</keyword>
<dbReference type="PANTHER" id="PTHR43033">
    <property type="entry name" value="TRNA(ILE)-LYSIDINE SYNTHASE-RELATED"/>
    <property type="match status" value="1"/>
</dbReference>
<keyword evidence="3 6" id="KW-0547">Nucleotide-binding</keyword>
<dbReference type="OrthoDB" id="5244702at2"/>
<keyword evidence="6" id="KW-0963">Cytoplasm</keyword>